<evidence type="ECO:0000256" key="1">
    <source>
        <dbReference type="ARBA" id="ARBA00009437"/>
    </source>
</evidence>
<dbReference type="InterPro" id="IPR036390">
    <property type="entry name" value="WH_DNA-bd_sf"/>
</dbReference>
<sequence length="301" mass="31320">MNLALLDTFAAVMKTGSATRAAALLGVSQPAVSRALLRLEDTTRLRLFERTGKRIAPTPEAEALYREVLAAKAGLDRVRQAAARLREVGTGLIRVGSSAALGLHLIPQAMRRFLDSRPGVSVSLEVTSSAAVRDGVAGGTFDLGVSADEVDRSNVTAQFLLRSPGVLVVPPGHRMASAGTVGPGDLDGVAMVALAPEDRARQRLAALLARAGAKPVMVAETPFSATVCELAMQGLGVGLANWVAYAAGGFAERGLVARPFRPAIEFRALLLLPPRPARSVLVDEFVAALRAGIAALPPGPD</sequence>
<dbReference type="GO" id="GO:0003700">
    <property type="term" value="F:DNA-binding transcription factor activity"/>
    <property type="evidence" value="ECO:0007669"/>
    <property type="project" value="InterPro"/>
</dbReference>
<dbReference type="InterPro" id="IPR036388">
    <property type="entry name" value="WH-like_DNA-bd_sf"/>
</dbReference>
<dbReference type="Pfam" id="PF03466">
    <property type="entry name" value="LysR_substrate"/>
    <property type="match status" value="1"/>
</dbReference>
<reference evidence="7" key="1">
    <citation type="submission" date="2018-05" db="EMBL/GenBank/DDBJ databases">
        <authorList>
            <person name="Du Z."/>
            <person name="Wang X."/>
        </authorList>
    </citation>
    <scope>NUCLEOTIDE SEQUENCE [LARGE SCALE GENOMIC DNA]</scope>
    <source>
        <strain evidence="7">CQN31</strain>
    </source>
</reference>
<dbReference type="PANTHER" id="PTHR30427">
    <property type="entry name" value="TRANSCRIPTIONAL ACTIVATOR PROTEIN LYSR"/>
    <property type="match status" value="1"/>
</dbReference>
<dbReference type="Gene3D" id="1.10.10.10">
    <property type="entry name" value="Winged helix-like DNA-binding domain superfamily/Winged helix DNA-binding domain"/>
    <property type="match status" value="1"/>
</dbReference>
<keyword evidence="2" id="KW-0805">Transcription regulation</keyword>
<dbReference type="SUPFAM" id="SSF53850">
    <property type="entry name" value="Periplasmic binding protein-like II"/>
    <property type="match status" value="1"/>
</dbReference>
<evidence type="ECO:0000313" key="6">
    <source>
        <dbReference type="EMBL" id="PWS34375.1"/>
    </source>
</evidence>
<evidence type="ECO:0000313" key="7">
    <source>
        <dbReference type="Proteomes" id="UP000245765"/>
    </source>
</evidence>
<dbReference type="Gene3D" id="3.40.190.290">
    <property type="match status" value="1"/>
</dbReference>
<dbReference type="GO" id="GO:0043565">
    <property type="term" value="F:sequence-specific DNA binding"/>
    <property type="evidence" value="ECO:0007669"/>
    <property type="project" value="TreeGrafter"/>
</dbReference>
<feature type="domain" description="HTH lysR-type" evidence="5">
    <location>
        <begin position="1"/>
        <end position="58"/>
    </location>
</feature>
<keyword evidence="3" id="KW-0238">DNA-binding</keyword>
<name>A0A317F6N2_9PROT</name>
<dbReference type="Proteomes" id="UP000245765">
    <property type="component" value="Unassembled WGS sequence"/>
</dbReference>
<keyword evidence="4" id="KW-0804">Transcription</keyword>
<keyword evidence="7" id="KW-1185">Reference proteome</keyword>
<evidence type="ECO:0000256" key="2">
    <source>
        <dbReference type="ARBA" id="ARBA00023015"/>
    </source>
</evidence>
<dbReference type="RefSeq" id="WP_109873348.1">
    <property type="nucleotide sequence ID" value="NZ_QGNA01000007.1"/>
</dbReference>
<gene>
    <name evidence="6" type="ORF">DFH01_25485</name>
</gene>
<dbReference type="PROSITE" id="PS50931">
    <property type="entry name" value="HTH_LYSR"/>
    <property type="match status" value="1"/>
</dbReference>
<evidence type="ECO:0000256" key="3">
    <source>
        <dbReference type="ARBA" id="ARBA00023125"/>
    </source>
</evidence>
<dbReference type="AlphaFoldDB" id="A0A317F6N2"/>
<protein>
    <submittedName>
        <fullName evidence="6">LysR family transcriptional regulator</fullName>
    </submittedName>
</protein>
<comment type="caution">
    <text evidence="6">The sequence shown here is derived from an EMBL/GenBank/DDBJ whole genome shotgun (WGS) entry which is preliminary data.</text>
</comment>
<dbReference type="EMBL" id="QGNA01000007">
    <property type="protein sequence ID" value="PWS34375.1"/>
    <property type="molecule type" value="Genomic_DNA"/>
</dbReference>
<dbReference type="Pfam" id="PF00126">
    <property type="entry name" value="HTH_1"/>
    <property type="match status" value="1"/>
</dbReference>
<dbReference type="InterPro" id="IPR005119">
    <property type="entry name" value="LysR_subst-bd"/>
</dbReference>
<accession>A0A317F6N2</accession>
<evidence type="ECO:0000256" key="4">
    <source>
        <dbReference type="ARBA" id="ARBA00023163"/>
    </source>
</evidence>
<dbReference type="InterPro" id="IPR000847">
    <property type="entry name" value="LysR_HTH_N"/>
</dbReference>
<dbReference type="SUPFAM" id="SSF46785">
    <property type="entry name" value="Winged helix' DNA-binding domain"/>
    <property type="match status" value="1"/>
</dbReference>
<proteinExistence type="inferred from homology"/>
<organism evidence="6 7">
    <name type="scientific">Falsiroseomonas bella</name>
    <dbReference type="NCBI Taxonomy" id="2184016"/>
    <lineage>
        <taxon>Bacteria</taxon>
        <taxon>Pseudomonadati</taxon>
        <taxon>Pseudomonadota</taxon>
        <taxon>Alphaproteobacteria</taxon>
        <taxon>Acetobacterales</taxon>
        <taxon>Roseomonadaceae</taxon>
        <taxon>Falsiroseomonas</taxon>
    </lineage>
</organism>
<evidence type="ECO:0000259" key="5">
    <source>
        <dbReference type="PROSITE" id="PS50931"/>
    </source>
</evidence>
<dbReference type="GO" id="GO:0010628">
    <property type="term" value="P:positive regulation of gene expression"/>
    <property type="evidence" value="ECO:0007669"/>
    <property type="project" value="TreeGrafter"/>
</dbReference>
<comment type="similarity">
    <text evidence="1">Belongs to the LysR transcriptional regulatory family.</text>
</comment>
<dbReference type="PRINTS" id="PR00039">
    <property type="entry name" value="HTHLYSR"/>
</dbReference>
<dbReference type="PANTHER" id="PTHR30427:SF1">
    <property type="entry name" value="TRANSCRIPTIONAL ACTIVATOR PROTEIN LYSR"/>
    <property type="match status" value="1"/>
</dbReference>
<dbReference type="OrthoDB" id="9806538at2"/>